<reference evidence="2 3" key="1">
    <citation type="submission" date="2020-02" db="EMBL/GenBank/DDBJ databases">
        <authorList>
            <person name="Zheng R.K."/>
            <person name="Sun C.M."/>
        </authorList>
    </citation>
    <scope>NUCLEOTIDE SEQUENCE [LARGE SCALE GENOMIC DNA]</scope>
    <source>
        <strain evidence="3">rifampicinis</strain>
    </source>
</reference>
<dbReference type="InterPro" id="IPR000835">
    <property type="entry name" value="HTH_MarR-typ"/>
</dbReference>
<dbReference type="EMBL" id="CP062983">
    <property type="protein sequence ID" value="QPC82265.1"/>
    <property type="molecule type" value="Genomic_DNA"/>
</dbReference>
<name>A0A7S8E8F3_9CHLR</name>
<protein>
    <submittedName>
        <fullName evidence="2">MarR family transcriptional regulator</fullName>
    </submittedName>
</protein>
<evidence type="ECO:0000313" key="3">
    <source>
        <dbReference type="Proteomes" id="UP000594468"/>
    </source>
</evidence>
<dbReference type="AlphaFoldDB" id="A0A7S8E8F3"/>
<keyword evidence="3" id="KW-1185">Reference proteome</keyword>
<organism evidence="2 3">
    <name type="scientific">Phototrophicus methaneseepsis</name>
    <dbReference type="NCBI Taxonomy" id="2710758"/>
    <lineage>
        <taxon>Bacteria</taxon>
        <taxon>Bacillati</taxon>
        <taxon>Chloroflexota</taxon>
        <taxon>Candidatus Thermofontia</taxon>
        <taxon>Phototrophicales</taxon>
        <taxon>Phototrophicaceae</taxon>
        <taxon>Phototrophicus</taxon>
    </lineage>
</organism>
<accession>A0A7S8E8F3</accession>
<proteinExistence type="predicted"/>
<evidence type="ECO:0000259" key="1">
    <source>
        <dbReference type="PROSITE" id="PS50995"/>
    </source>
</evidence>
<gene>
    <name evidence="2" type="ORF">G4Y79_21690</name>
</gene>
<evidence type="ECO:0000313" key="2">
    <source>
        <dbReference type="EMBL" id="QPC82265.1"/>
    </source>
</evidence>
<sequence length="168" mass="18965">MDELDRDLLAFWGLLFELIADFEKRLAAHMAAHDLTPPQFYVLKTLIEQGGRCRIGEIARDHHLTNATMTGLVKRLEAMSPALVQRDQSSDDKRAVDVSLTAAGEQRFWAVQTSLMAQARAVFELVPHEEREEALEKVREYFGLLVKQFPLDKGTEDESVTQSPASSH</sequence>
<dbReference type="InterPro" id="IPR036390">
    <property type="entry name" value="WH_DNA-bd_sf"/>
</dbReference>
<dbReference type="Proteomes" id="UP000594468">
    <property type="component" value="Chromosome"/>
</dbReference>
<dbReference type="GO" id="GO:0006950">
    <property type="term" value="P:response to stress"/>
    <property type="evidence" value="ECO:0007669"/>
    <property type="project" value="TreeGrafter"/>
</dbReference>
<dbReference type="GO" id="GO:0003700">
    <property type="term" value="F:DNA-binding transcription factor activity"/>
    <property type="evidence" value="ECO:0007669"/>
    <property type="project" value="InterPro"/>
</dbReference>
<dbReference type="KEGG" id="pmet:G4Y79_21690"/>
<dbReference type="Gene3D" id="1.10.10.10">
    <property type="entry name" value="Winged helix-like DNA-binding domain superfamily/Winged helix DNA-binding domain"/>
    <property type="match status" value="1"/>
</dbReference>
<dbReference type="Pfam" id="PF01047">
    <property type="entry name" value="MarR"/>
    <property type="match status" value="1"/>
</dbReference>
<dbReference type="SMART" id="SM00347">
    <property type="entry name" value="HTH_MARR"/>
    <property type="match status" value="1"/>
</dbReference>
<dbReference type="PROSITE" id="PS50995">
    <property type="entry name" value="HTH_MARR_2"/>
    <property type="match status" value="1"/>
</dbReference>
<dbReference type="InterPro" id="IPR039422">
    <property type="entry name" value="MarR/SlyA-like"/>
</dbReference>
<dbReference type="InterPro" id="IPR036388">
    <property type="entry name" value="WH-like_DNA-bd_sf"/>
</dbReference>
<dbReference type="PANTHER" id="PTHR33164">
    <property type="entry name" value="TRANSCRIPTIONAL REGULATOR, MARR FAMILY"/>
    <property type="match status" value="1"/>
</dbReference>
<dbReference type="RefSeq" id="WP_195170334.1">
    <property type="nucleotide sequence ID" value="NZ_CP062983.1"/>
</dbReference>
<dbReference type="PANTHER" id="PTHR33164:SF43">
    <property type="entry name" value="HTH-TYPE TRANSCRIPTIONAL REPRESSOR YETL"/>
    <property type="match status" value="1"/>
</dbReference>
<feature type="domain" description="HTH marR-type" evidence="1">
    <location>
        <begin position="1"/>
        <end position="143"/>
    </location>
</feature>
<dbReference type="SUPFAM" id="SSF46785">
    <property type="entry name" value="Winged helix' DNA-binding domain"/>
    <property type="match status" value="1"/>
</dbReference>